<dbReference type="Gene3D" id="3.40.980.10">
    <property type="entry name" value="MoaB/Mog-like domain"/>
    <property type="match status" value="1"/>
</dbReference>
<reference evidence="1 2" key="1">
    <citation type="submission" date="2020-08" db="EMBL/GenBank/DDBJ databases">
        <title>Genomic Encyclopedia of Type Strains, Phase IV (KMG-IV): sequencing the most valuable type-strain genomes for metagenomic binning, comparative biology and taxonomic classification.</title>
        <authorList>
            <person name="Goeker M."/>
        </authorList>
    </citation>
    <scope>NUCLEOTIDE SEQUENCE [LARGE SCALE GENOMIC DNA]</scope>
    <source>
        <strain evidence="1 2">DSM 26944</strain>
    </source>
</reference>
<dbReference type="CDD" id="cd03522">
    <property type="entry name" value="MoeA_like"/>
    <property type="match status" value="1"/>
</dbReference>
<dbReference type="EMBL" id="JACIJG010000021">
    <property type="protein sequence ID" value="MBB5703950.1"/>
    <property type="molecule type" value="Genomic_DNA"/>
</dbReference>
<gene>
    <name evidence="1" type="ORF">FHS76_003865</name>
</gene>
<sequence>MKFGDIPVRRAKGALLAHSLALPEKRFPKAHCLSDDDIVLLIQNGIQSVRAARLDSDDLDENRAAQAIALFIHASSIDTKPPTTGRVNFHAASSGLFDADAALIDAINAVDPAITIATLARHTPVEAGQLVATIKIIPYAVPARKTEAIAGLCAQKEAFRVHPFSAKKVGLIQSLKPGIKTSVLDKTTRVTQARLEPSASVICRELRVAHEAEAVRQAILSLTDEADLIVIYGAWAMADFNDVIPAAIRLAGGEIIRAGMPVDPGNLLVLGRVRHISIIGAPGCSRAPKENGFDWVLDRLLAGIDISARDIAGWGVGGLLKEISSRPQPRES</sequence>
<comment type="caution">
    <text evidence="1">The sequence shown here is derived from an EMBL/GenBank/DDBJ whole genome shotgun (WGS) entry which is preliminary data.</text>
</comment>
<dbReference type="Proteomes" id="UP000555546">
    <property type="component" value="Unassembled WGS sequence"/>
</dbReference>
<dbReference type="InterPro" id="IPR036425">
    <property type="entry name" value="MoaB/Mog-like_dom_sf"/>
</dbReference>
<evidence type="ECO:0000313" key="1">
    <source>
        <dbReference type="EMBL" id="MBB5703950.1"/>
    </source>
</evidence>
<dbReference type="AlphaFoldDB" id="A0A7W9EPA1"/>
<dbReference type="UniPathway" id="UPA00344"/>
<protein>
    <submittedName>
        <fullName evidence="1">Molybdopterin biosynthesis enzyme</fullName>
    </submittedName>
</protein>
<dbReference type="RefSeq" id="WP_328700535.1">
    <property type="nucleotide sequence ID" value="NZ_JACIJG010000021.1"/>
</dbReference>
<proteinExistence type="predicted"/>
<dbReference type="SUPFAM" id="SSF53218">
    <property type="entry name" value="Molybdenum cofactor biosynthesis proteins"/>
    <property type="match status" value="1"/>
</dbReference>
<name>A0A7W9EPA1_9HYPH</name>
<accession>A0A7W9EPA1</accession>
<organism evidence="1 2">
    <name type="scientific">Brucella daejeonensis</name>
    <dbReference type="NCBI Taxonomy" id="659015"/>
    <lineage>
        <taxon>Bacteria</taxon>
        <taxon>Pseudomonadati</taxon>
        <taxon>Pseudomonadota</taxon>
        <taxon>Alphaproteobacteria</taxon>
        <taxon>Hyphomicrobiales</taxon>
        <taxon>Brucellaceae</taxon>
        <taxon>Brucella/Ochrobactrum group</taxon>
        <taxon>Brucella</taxon>
    </lineage>
</organism>
<keyword evidence="2" id="KW-1185">Reference proteome</keyword>
<evidence type="ECO:0000313" key="2">
    <source>
        <dbReference type="Proteomes" id="UP000555546"/>
    </source>
</evidence>